<evidence type="ECO:0000313" key="2">
    <source>
        <dbReference type="EMBL" id="VIO94043.1"/>
    </source>
</evidence>
<dbReference type="KEGG" id="bmy:BM_BM16944"/>
<protein>
    <submittedName>
        <fullName evidence="4">Bm16944</fullName>
    </submittedName>
</protein>
<evidence type="ECO:0000256" key="1">
    <source>
        <dbReference type="SAM" id="MobiDB-lite"/>
    </source>
</evidence>
<proteinExistence type="predicted"/>
<evidence type="ECO:0000313" key="4">
    <source>
        <dbReference type="WBParaSite" id="Bm16944.1"/>
    </source>
</evidence>
<evidence type="ECO:0000313" key="3">
    <source>
        <dbReference type="Proteomes" id="UP000006672"/>
    </source>
</evidence>
<dbReference type="GeneID" id="66058490"/>
<dbReference type="AlphaFoldDB" id="A0A4E9FLZ2"/>
<dbReference type="OrthoDB" id="5876270at2759"/>
<accession>A0A8L7ST11</accession>
<reference evidence="3" key="1">
    <citation type="journal article" date="2007" name="Science">
        <title>Draft genome of the filarial nematode parasite Brugia malayi.</title>
        <authorList>
            <person name="Ghedin E."/>
            <person name="Wang S."/>
            <person name="Spiro D."/>
            <person name="Caler E."/>
            <person name="Zhao Q."/>
            <person name="Crabtree J."/>
            <person name="Allen J.E."/>
            <person name="Delcher A.L."/>
            <person name="Guiliano D.B."/>
            <person name="Miranda-Saavedra D."/>
            <person name="Angiuoli S.V."/>
            <person name="Creasy T."/>
            <person name="Amedeo P."/>
            <person name="Haas B."/>
            <person name="El-Sayed N.M."/>
            <person name="Wortman J.R."/>
            <person name="Feldblyum T."/>
            <person name="Tallon L."/>
            <person name="Schatz M."/>
            <person name="Shumway M."/>
            <person name="Koo H."/>
            <person name="Salzberg S.L."/>
            <person name="Schobel S."/>
            <person name="Pertea M."/>
            <person name="Pop M."/>
            <person name="White O."/>
            <person name="Barton G.J."/>
            <person name="Carlow C.K."/>
            <person name="Crawford M.J."/>
            <person name="Daub J."/>
            <person name="Dimmic M.W."/>
            <person name="Estes C.F."/>
            <person name="Foster J.M."/>
            <person name="Ganatra M."/>
            <person name="Gregory W.F."/>
            <person name="Johnson N.M."/>
            <person name="Jin J."/>
            <person name="Komuniecki R."/>
            <person name="Korf I."/>
            <person name="Kumar S."/>
            <person name="Laney S."/>
            <person name="Li B.W."/>
            <person name="Li W."/>
            <person name="Lindblom T.H."/>
            <person name="Lustigman S."/>
            <person name="Ma D."/>
            <person name="Maina C.V."/>
            <person name="Martin D.M."/>
            <person name="McCarter J.P."/>
            <person name="McReynolds L."/>
            <person name="Mitreva M."/>
            <person name="Nutman T.B."/>
            <person name="Parkinson J."/>
            <person name="Peregrin-Alvarez J.M."/>
            <person name="Poole C."/>
            <person name="Ren Q."/>
            <person name="Saunders L."/>
            <person name="Sluder A.E."/>
            <person name="Smith K."/>
            <person name="Stanke M."/>
            <person name="Unnasch T.R."/>
            <person name="Ware J."/>
            <person name="Wei A.D."/>
            <person name="Weil G."/>
            <person name="Williams D.J."/>
            <person name="Zhang Y."/>
            <person name="Williams S.A."/>
            <person name="Fraser-Liggett C."/>
            <person name="Slatko B."/>
            <person name="Blaxter M.L."/>
            <person name="Scott A.L."/>
        </authorList>
    </citation>
    <scope>NUCLEOTIDE SEQUENCE</scope>
    <source>
        <strain evidence="3">FR3</strain>
    </source>
</reference>
<dbReference type="Proteomes" id="UP000006672">
    <property type="component" value="Unassembled WGS sequence"/>
</dbReference>
<feature type="compositionally biased region" description="Basic residues" evidence="1">
    <location>
        <begin position="8"/>
        <end position="20"/>
    </location>
</feature>
<gene>
    <name evidence="2" type="primary">Bm16944</name>
    <name evidence="2" type="ORF">BM_BM16944</name>
</gene>
<dbReference type="RefSeq" id="XP_042934700.1">
    <property type="nucleotide sequence ID" value="XM_043078766.1"/>
</dbReference>
<keyword evidence="3" id="KW-1185">Reference proteome</keyword>
<dbReference type="EMBL" id="CAAKNF010000193">
    <property type="protein sequence ID" value="VIO94043.1"/>
    <property type="molecule type" value="Genomic_DNA"/>
</dbReference>
<organism evidence="2">
    <name type="scientific">Brugia malayi</name>
    <name type="common">Filarial nematode worm</name>
    <dbReference type="NCBI Taxonomy" id="6279"/>
    <lineage>
        <taxon>Eukaryota</taxon>
        <taxon>Metazoa</taxon>
        <taxon>Ecdysozoa</taxon>
        <taxon>Nematoda</taxon>
        <taxon>Chromadorea</taxon>
        <taxon>Rhabditida</taxon>
        <taxon>Spirurina</taxon>
        <taxon>Spiruromorpha</taxon>
        <taxon>Filarioidea</taxon>
        <taxon>Onchocercidae</taxon>
        <taxon>Brugia</taxon>
    </lineage>
</organism>
<name>A0A4E9FLZ2_BRUMA</name>
<dbReference type="CTD" id="66058490"/>
<dbReference type="WBParaSite" id="Bm16944.1">
    <property type="protein sequence ID" value="Bm16944.1"/>
    <property type="gene ID" value="WBGene00255593"/>
</dbReference>
<reference evidence="4" key="3">
    <citation type="submission" date="2022-04" db="UniProtKB">
        <authorList>
            <consortium name="WormBaseParasite"/>
        </authorList>
    </citation>
    <scope>IDENTIFICATION</scope>
</reference>
<reference evidence="2" key="2">
    <citation type="submission" date="2019-04" db="EMBL/GenBank/DDBJ databases">
        <authorList>
            <person name="Howe K."/>
            <person name="Paulini M."/>
            <person name="Williams G."/>
        </authorList>
    </citation>
    <scope>NUCLEOTIDE SEQUENCE [LARGE SCALE GENOMIC DNA]</scope>
    <source>
        <strain evidence="2">FR3</strain>
    </source>
</reference>
<sequence>MIIDGSKLTKKNRNGQKRKSAINVGSCKKDEKTKMKKMVKSKEAKAVLEHEEETIKAGRQKKWKPYITKPKSSKVITAYEQRKHLCNAKTKDDLNINEYVKQNQAERLIVEEKSQSGIPNV</sequence>
<accession>A0A4E9FLZ2</accession>
<feature type="region of interest" description="Disordered" evidence="1">
    <location>
        <begin position="1"/>
        <end position="44"/>
    </location>
</feature>